<accession>A0A9X3JH83</accession>
<evidence type="ECO:0000313" key="2">
    <source>
        <dbReference type="Proteomes" id="UP001146670"/>
    </source>
</evidence>
<keyword evidence="2" id="KW-1185">Reference proteome</keyword>
<evidence type="ECO:0000313" key="1">
    <source>
        <dbReference type="EMBL" id="MCZ0726314.1"/>
    </source>
</evidence>
<comment type="caution">
    <text evidence="1">The sequence shown here is derived from an EMBL/GenBank/DDBJ whole genome shotgun (WGS) entry which is preliminary data.</text>
</comment>
<proteinExistence type="predicted"/>
<dbReference type="Proteomes" id="UP001146670">
    <property type="component" value="Unassembled WGS sequence"/>
</dbReference>
<gene>
    <name evidence="1" type="ORF">OW157_07080</name>
</gene>
<dbReference type="AlphaFoldDB" id="A0A9X3JH83"/>
<organism evidence="1 2">
    <name type="scientific">Aerococcus kribbianus</name>
    <dbReference type="NCBI Taxonomy" id="2999064"/>
    <lineage>
        <taxon>Bacteria</taxon>
        <taxon>Bacillati</taxon>
        <taxon>Bacillota</taxon>
        <taxon>Bacilli</taxon>
        <taxon>Lactobacillales</taxon>
        <taxon>Aerococcaceae</taxon>
        <taxon>Aerococcus</taxon>
    </lineage>
</organism>
<name>A0A9X3JH83_9LACT</name>
<dbReference type="RefSeq" id="WP_268752734.1">
    <property type="nucleotide sequence ID" value="NZ_JAPRFQ010000004.1"/>
</dbReference>
<reference evidence="1" key="1">
    <citation type="submission" date="2022-12" db="EMBL/GenBank/DDBJ databases">
        <title>Description and comparative metabolic analysis of Aerococcus sp. nov., isolated from the feces of a pig.</title>
        <authorList>
            <person name="Chang Y.-H."/>
        </authorList>
    </citation>
    <scope>NUCLEOTIDE SEQUENCE</scope>
    <source>
        <strain evidence="1">YH-aer222</strain>
    </source>
</reference>
<dbReference type="EMBL" id="JAPRFR010000004">
    <property type="protein sequence ID" value="MCZ0726314.1"/>
    <property type="molecule type" value="Genomic_DNA"/>
</dbReference>
<dbReference type="Pfam" id="PF11148">
    <property type="entry name" value="DUF2922"/>
    <property type="match status" value="1"/>
</dbReference>
<sequence length="77" mass="8771">MEKSTVFELQFLTADNKNKTITIRNPKANITSDQAQTTLNMIANNQAFKDEDGRILYQKAKAGRYVSRQVDLIYSAE</sequence>
<dbReference type="InterPro" id="IPR021321">
    <property type="entry name" value="DUF2922"/>
</dbReference>
<protein>
    <submittedName>
        <fullName evidence="1">DUF2922 domain-containing protein</fullName>
    </submittedName>
</protein>